<dbReference type="NCBIfam" id="NF040941">
    <property type="entry name" value="GGGWT_bact"/>
    <property type="match status" value="1"/>
</dbReference>
<dbReference type="CDD" id="cd00087">
    <property type="entry name" value="FReD"/>
    <property type="match status" value="1"/>
</dbReference>
<keyword evidence="1" id="KW-0812">Transmembrane</keyword>
<dbReference type="EMBL" id="JAFNEN010000052">
    <property type="protein sequence ID" value="KAG8197675.1"/>
    <property type="molecule type" value="Genomic_DNA"/>
</dbReference>
<organism evidence="3 4">
    <name type="scientific">Oedothorax gibbosus</name>
    <dbReference type="NCBI Taxonomy" id="931172"/>
    <lineage>
        <taxon>Eukaryota</taxon>
        <taxon>Metazoa</taxon>
        <taxon>Ecdysozoa</taxon>
        <taxon>Arthropoda</taxon>
        <taxon>Chelicerata</taxon>
        <taxon>Arachnida</taxon>
        <taxon>Araneae</taxon>
        <taxon>Araneomorphae</taxon>
        <taxon>Entelegynae</taxon>
        <taxon>Araneoidea</taxon>
        <taxon>Linyphiidae</taxon>
        <taxon>Erigoninae</taxon>
        <taxon>Oedothorax</taxon>
    </lineage>
</organism>
<evidence type="ECO:0000259" key="2">
    <source>
        <dbReference type="PROSITE" id="PS51406"/>
    </source>
</evidence>
<feature type="domain" description="Fibrinogen C-terminal" evidence="2">
    <location>
        <begin position="106"/>
        <end position="332"/>
    </location>
</feature>
<keyword evidence="4" id="KW-1185">Reference proteome</keyword>
<dbReference type="SUPFAM" id="SSF56496">
    <property type="entry name" value="Fibrinogen C-terminal domain-like"/>
    <property type="match status" value="1"/>
</dbReference>
<dbReference type="AlphaFoldDB" id="A0AAV6VNK8"/>
<keyword evidence="1" id="KW-1133">Transmembrane helix</keyword>
<dbReference type="PROSITE" id="PS51406">
    <property type="entry name" value="FIBRINOGEN_C_2"/>
    <property type="match status" value="1"/>
</dbReference>
<accession>A0AAV6VNK8</accession>
<dbReference type="InterPro" id="IPR036056">
    <property type="entry name" value="Fibrinogen-like_C"/>
</dbReference>
<name>A0AAV6VNK8_9ARAC</name>
<feature type="transmembrane region" description="Helical" evidence="1">
    <location>
        <begin position="12"/>
        <end position="33"/>
    </location>
</feature>
<sequence length="336" mass="38200">MDRTDFGKDNFMTPAVMFVHIVLALIVVCKFSSGTQVSCGEKAKNIAALDLVKEAITKAKDLYPNCKDGGDANETECGKRVKSLGYLDVALEILAAANKTYPLCPGKYHDYPMDCSEVQENGRNESGVNLIWPRERKEALIAYCDQETDGGGWTVIQRRGNFSKQEEFYRNWEDYKNGFGDIEQNFWIGNDNLFQLTNQASYAVRIDMYDVENRTKHALYRSFEISDEESGYKLSASNYSGLAGDCLTYLNDMKFSTKDRRNDKNGGKEACTESRQSGWWFNTCNIGVLIDCNPNGPYKPGIKDEYRSNYWWYWATSGEGLAFIEMKIKPTDKIDN</sequence>
<gene>
    <name evidence="3" type="ORF">JTE90_001600</name>
</gene>
<reference evidence="3 4" key="1">
    <citation type="journal article" date="2022" name="Nat. Ecol. Evol.">
        <title>A masculinizing supergene underlies an exaggerated male reproductive morph in a spider.</title>
        <authorList>
            <person name="Hendrickx F."/>
            <person name="De Corte Z."/>
            <person name="Sonet G."/>
            <person name="Van Belleghem S.M."/>
            <person name="Kostlbacher S."/>
            <person name="Vangestel C."/>
        </authorList>
    </citation>
    <scope>NUCLEOTIDE SEQUENCE [LARGE SCALE GENOMIC DNA]</scope>
    <source>
        <strain evidence="3">W744_W776</strain>
    </source>
</reference>
<dbReference type="Gene3D" id="3.90.215.10">
    <property type="entry name" value="Gamma Fibrinogen, chain A, domain 1"/>
    <property type="match status" value="1"/>
</dbReference>
<dbReference type="Pfam" id="PF00147">
    <property type="entry name" value="Fibrinogen_C"/>
    <property type="match status" value="1"/>
</dbReference>
<comment type="caution">
    <text evidence="3">The sequence shown here is derived from an EMBL/GenBank/DDBJ whole genome shotgun (WGS) entry which is preliminary data.</text>
</comment>
<dbReference type="InterPro" id="IPR050373">
    <property type="entry name" value="Fibrinogen_C-term_domain"/>
</dbReference>
<dbReference type="InterPro" id="IPR014716">
    <property type="entry name" value="Fibrinogen_a/b/g_C_1"/>
</dbReference>
<dbReference type="SMART" id="SM00186">
    <property type="entry name" value="FBG"/>
    <property type="match status" value="1"/>
</dbReference>
<evidence type="ECO:0000313" key="4">
    <source>
        <dbReference type="Proteomes" id="UP000827092"/>
    </source>
</evidence>
<evidence type="ECO:0000313" key="3">
    <source>
        <dbReference type="EMBL" id="KAG8197675.1"/>
    </source>
</evidence>
<dbReference type="InterPro" id="IPR002181">
    <property type="entry name" value="Fibrinogen_a/b/g_C_dom"/>
</dbReference>
<dbReference type="GO" id="GO:0005615">
    <property type="term" value="C:extracellular space"/>
    <property type="evidence" value="ECO:0007669"/>
    <property type="project" value="TreeGrafter"/>
</dbReference>
<proteinExistence type="predicted"/>
<evidence type="ECO:0000256" key="1">
    <source>
        <dbReference type="SAM" id="Phobius"/>
    </source>
</evidence>
<protein>
    <recommendedName>
        <fullName evidence="2">Fibrinogen C-terminal domain-containing protein</fullName>
    </recommendedName>
</protein>
<dbReference type="Proteomes" id="UP000827092">
    <property type="component" value="Unassembled WGS sequence"/>
</dbReference>
<keyword evidence="1" id="KW-0472">Membrane</keyword>
<dbReference type="PANTHER" id="PTHR19143">
    <property type="entry name" value="FIBRINOGEN/TENASCIN/ANGIOPOEITIN"/>
    <property type="match status" value="1"/>
</dbReference>